<dbReference type="AlphaFoldDB" id="A0A9X1SE19"/>
<evidence type="ECO:0000313" key="4">
    <source>
        <dbReference type="Proteomes" id="UP001139158"/>
    </source>
</evidence>
<dbReference type="Proteomes" id="UP001139158">
    <property type="component" value="Unassembled WGS sequence"/>
</dbReference>
<comment type="caution">
    <text evidence="3">The sequence shown here is derived from an EMBL/GenBank/DDBJ whole genome shotgun (WGS) entry which is preliminary data.</text>
</comment>
<evidence type="ECO:0000313" key="3">
    <source>
        <dbReference type="EMBL" id="MCC3299743.1"/>
    </source>
</evidence>
<feature type="region of interest" description="Disordered" evidence="1">
    <location>
        <begin position="1"/>
        <end position="43"/>
    </location>
</feature>
<feature type="compositionally biased region" description="Basic and acidic residues" evidence="1">
    <location>
        <begin position="7"/>
        <end position="21"/>
    </location>
</feature>
<dbReference type="InterPro" id="IPR054276">
    <property type="entry name" value="DUF7007"/>
</dbReference>
<name>A0A9X1SE19_9MICC</name>
<feature type="domain" description="DUF7007" evidence="2">
    <location>
        <begin position="122"/>
        <end position="216"/>
    </location>
</feature>
<dbReference type="RefSeq" id="WP_227897729.1">
    <property type="nucleotide sequence ID" value="NZ_CP099467.1"/>
</dbReference>
<gene>
    <name evidence="3" type="ORF">LJ757_18450</name>
</gene>
<protein>
    <recommendedName>
        <fullName evidence="2">DUF7007 domain-containing protein</fullName>
    </recommendedName>
</protein>
<reference evidence="3" key="1">
    <citation type="submission" date="2021-10" db="EMBL/GenBank/DDBJ databases">
        <title>Novel species in genus Arthrobacter.</title>
        <authorList>
            <person name="Liu Y."/>
        </authorList>
    </citation>
    <scope>NUCLEOTIDE SEQUENCE</scope>
    <source>
        <strain evidence="3">Zg-Y453</strain>
    </source>
</reference>
<dbReference type="Pfam" id="PF22653">
    <property type="entry name" value="DUF7007"/>
    <property type="match status" value="1"/>
</dbReference>
<keyword evidence="4" id="KW-1185">Reference proteome</keyword>
<proteinExistence type="predicted"/>
<organism evidence="3 4">
    <name type="scientific">Arthrobacter caoxuetaonis</name>
    <dbReference type="NCBI Taxonomy" id="2886935"/>
    <lineage>
        <taxon>Bacteria</taxon>
        <taxon>Bacillati</taxon>
        <taxon>Actinomycetota</taxon>
        <taxon>Actinomycetes</taxon>
        <taxon>Micrococcales</taxon>
        <taxon>Micrococcaceae</taxon>
        <taxon>Arthrobacter</taxon>
    </lineage>
</organism>
<evidence type="ECO:0000259" key="2">
    <source>
        <dbReference type="Pfam" id="PF22653"/>
    </source>
</evidence>
<dbReference type="EMBL" id="JAJFZV010000020">
    <property type="protein sequence ID" value="MCC3299743.1"/>
    <property type="molecule type" value="Genomic_DNA"/>
</dbReference>
<accession>A0A9X1SE19</accession>
<evidence type="ECO:0000256" key="1">
    <source>
        <dbReference type="SAM" id="MobiDB-lite"/>
    </source>
</evidence>
<sequence>MTNSNEKQGRDRIGRFTETLHTESGVRLTPLPNPLRDADGTEWDADGDEYTSKLVSMADGVRIEVSKDIRSEDYNLDVVDYRGSRPVRLARDVVDSTEAGKERGKQLRERALQYEHNKLEIGARSPWGTIENHDVLAPGIDDVWTAGHGGYKLSRKRQAEVHPAWRKHDGWYEEDCAWSVAAITHYKDLSRLKFKEAHAEARKYYPDEYAQIVGKDPERYGLTEFKPITAEESDIIAAREFLAPRAETHDRMLRLDLEPEGHPGMVAVDLSDIPADGKVNDEKPLNPRTVLIPEDDWKDMAPAWTERRTLPKVEGLQIFKKAS</sequence>